<dbReference type="EMBL" id="DRKP01000026">
    <property type="protein sequence ID" value="HEB95263.1"/>
    <property type="molecule type" value="Genomic_DNA"/>
</dbReference>
<evidence type="ECO:0000313" key="3">
    <source>
        <dbReference type="EMBL" id="HEB95263.1"/>
    </source>
</evidence>
<comment type="caution">
    <text evidence="3">The sequence shown here is derived from an EMBL/GenBank/DDBJ whole genome shotgun (WGS) entry which is preliminary data.</text>
</comment>
<gene>
    <name evidence="3" type="ORF">ENI96_02380</name>
</gene>
<dbReference type="Proteomes" id="UP000886251">
    <property type="component" value="Unassembled WGS sequence"/>
</dbReference>
<evidence type="ECO:0000256" key="2">
    <source>
        <dbReference type="SAM" id="SignalP"/>
    </source>
</evidence>
<reference evidence="3" key="1">
    <citation type="journal article" date="2020" name="mSystems">
        <title>Genome- and Community-Level Interaction Insights into Carbon Utilization and Element Cycling Functions of Hydrothermarchaeota in Hydrothermal Sediment.</title>
        <authorList>
            <person name="Zhou Z."/>
            <person name="Liu Y."/>
            <person name="Xu W."/>
            <person name="Pan J."/>
            <person name="Luo Z.H."/>
            <person name="Li M."/>
        </authorList>
    </citation>
    <scope>NUCLEOTIDE SEQUENCE [LARGE SCALE GENOMIC DNA]</scope>
    <source>
        <strain evidence="3">HyVt-443</strain>
    </source>
</reference>
<feature type="signal peptide" evidence="2">
    <location>
        <begin position="1"/>
        <end position="20"/>
    </location>
</feature>
<evidence type="ECO:0000256" key="1">
    <source>
        <dbReference type="SAM" id="MobiDB-lite"/>
    </source>
</evidence>
<proteinExistence type="predicted"/>
<name>A0A831RKV3_9GAMM</name>
<feature type="compositionally biased region" description="Polar residues" evidence="1">
    <location>
        <begin position="22"/>
        <end position="35"/>
    </location>
</feature>
<feature type="region of interest" description="Disordered" evidence="1">
    <location>
        <begin position="21"/>
        <end position="49"/>
    </location>
</feature>
<feature type="compositionally biased region" description="Basic residues" evidence="1">
    <location>
        <begin position="40"/>
        <end position="49"/>
    </location>
</feature>
<feature type="chain" id="PRO_5032854277" evidence="2">
    <location>
        <begin position="21"/>
        <end position="270"/>
    </location>
</feature>
<organism evidence="3">
    <name type="scientific">Sedimenticola thiotaurini</name>
    <dbReference type="NCBI Taxonomy" id="1543721"/>
    <lineage>
        <taxon>Bacteria</taxon>
        <taxon>Pseudomonadati</taxon>
        <taxon>Pseudomonadota</taxon>
        <taxon>Gammaproteobacteria</taxon>
        <taxon>Chromatiales</taxon>
        <taxon>Sedimenticolaceae</taxon>
        <taxon>Sedimenticola</taxon>
    </lineage>
</organism>
<dbReference type="AlphaFoldDB" id="A0A831RKV3"/>
<keyword evidence="2" id="KW-0732">Signal</keyword>
<accession>A0A831RKV3</accession>
<sequence length="270" mass="29478">MPSRLVFAVVLLALGLPLQAQEPGQSGSSTATETASHGAGHGRRGRGPKRLMLANGEGAVIRLWRPDLSSVILRPEHGSVTLSPTGMEGLHALVVQRDWGDGEETLLRYLDLRGKPTGHSPRDLLAVAKSRFEIVPDPQPREHRRYRSGEEWGFLLRFDNRPVAGVAVTLTTAQGTRLDAVSAADGSVEFTLPDDFPRLVEGVKDGRSAGFQVSAVYRHQQLEYRTSLDADYRVDPRHWRSSGWGVAVASLGLVAGGLVGRRIRRREGVQ</sequence>
<protein>
    <submittedName>
        <fullName evidence="3">Uncharacterized protein</fullName>
    </submittedName>
</protein>